<dbReference type="Proteomes" id="UP000626210">
    <property type="component" value="Unassembled WGS sequence"/>
</dbReference>
<sequence>MKAAQHVPFAKILRDAPGAVVFDTRDQLEKYVLERTSMLASLAAIMPHLIDTGPSGPEFGYVEDFALLIQDHAYQLEQATALLFRGPKQAGKEGFATGGCNGG</sequence>
<evidence type="ECO:0000313" key="2">
    <source>
        <dbReference type="Proteomes" id="UP000626210"/>
    </source>
</evidence>
<dbReference type="RefSeq" id="WP_189690673.1">
    <property type="nucleotide sequence ID" value="NZ_BMYK01000039.1"/>
</dbReference>
<evidence type="ECO:0000313" key="1">
    <source>
        <dbReference type="EMBL" id="GHD02347.1"/>
    </source>
</evidence>
<accession>A0ABQ3GD85</accession>
<protein>
    <submittedName>
        <fullName evidence="1">Uncharacterized protein</fullName>
    </submittedName>
</protein>
<organism evidence="1 2">
    <name type="scientific">Pseudorhodoferax aquiterrae</name>
    <dbReference type="NCBI Taxonomy" id="747304"/>
    <lineage>
        <taxon>Bacteria</taxon>
        <taxon>Pseudomonadati</taxon>
        <taxon>Pseudomonadota</taxon>
        <taxon>Betaproteobacteria</taxon>
        <taxon>Burkholderiales</taxon>
        <taxon>Comamonadaceae</taxon>
    </lineage>
</organism>
<comment type="caution">
    <text evidence="1">The sequence shown here is derived from an EMBL/GenBank/DDBJ whole genome shotgun (WGS) entry which is preliminary data.</text>
</comment>
<reference evidence="2" key="1">
    <citation type="journal article" date="2019" name="Int. J. Syst. Evol. Microbiol.">
        <title>The Global Catalogue of Microorganisms (GCM) 10K type strain sequencing project: providing services to taxonomists for standard genome sequencing and annotation.</title>
        <authorList>
            <consortium name="The Broad Institute Genomics Platform"/>
            <consortium name="The Broad Institute Genome Sequencing Center for Infectious Disease"/>
            <person name="Wu L."/>
            <person name="Ma J."/>
        </authorList>
    </citation>
    <scope>NUCLEOTIDE SEQUENCE [LARGE SCALE GENOMIC DNA]</scope>
    <source>
        <strain evidence="2">KCTC 23314</strain>
    </source>
</reference>
<proteinExistence type="predicted"/>
<name>A0ABQ3GD85_9BURK</name>
<keyword evidence="2" id="KW-1185">Reference proteome</keyword>
<dbReference type="EMBL" id="BMYK01000039">
    <property type="protein sequence ID" value="GHD02347.1"/>
    <property type="molecule type" value="Genomic_DNA"/>
</dbReference>
<gene>
    <name evidence="1" type="ORF">GCM10007320_61520</name>
</gene>